<evidence type="ECO:0000313" key="8">
    <source>
        <dbReference type="Proteomes" id="UP001642464"/>
    </source>
</evidence>
<evidence type="ECO:0000256" key="3">
    <source>
        <dbReference type="ARBA" id="ARBA00022842"/>
    </source>
</evidence>
<evidence type="ECO:0000256" key="4">
    <source>
        <dbReference type="ARBA" id="ARBA00023134"/>
    </source>
</evidence>
<evidence type="ECO:0000256" key="5">
    <source>
        <dbReference type="SAM" id="SignalP"/>
    </source>
</evidence>
<keyword evidence="3" id="KW-0460">Magnesium</keyword>
<feature type="chain" id="PRO_5047161973" evidence="5">
    <location>
        <begin position="22"/>
        <end position="465"/>
    </location>
</feature>
<dbReference type="SUPFAM" id="SSF52540">
    <property type="entry name" value="P-loop containing nucleoside triphosphate hydrolases"/>
    <property type="match status" value="1"/>
</dbReference>
<reference evidence="7 8" key="1">
    <citation type="submission" date="2024-02" db="EMBL/GenBank/DDBJ databases">
        <authorList>
            <person name="Chen Y."/>
            <person name="Shah S."/>
            <person name="Dougan E. K."/>
            <person name="Thang M."/>
            <person name="Chan C."/>
        </authorList>
    </citation>
    <scope>NUCLEOTIDE SEQUENCE [LARGE SCALE GENOMIC DNA]</scope>
</reference>
<dbReference type="SUPFAM" id="SSF54403">
    <property type="entry name" value="Cystatin/monellin"/>
    <property type="match status" value="1"/>
</dbReference>
<dbReference type="PROSITE" id="PS00287">
    <property type="entry name" value="CYSTATIN"/>
    <property type="match status" value="1"/>
</dbReference>
<dbReference type="Proteomes" id="UP001642464">
    <property type="component" value="Unassembled WGS sequence"/>
</dbReference>
<dbReference type="Gene3D" id="3.10.450.10">
    <property type="match status" value="1"/>
</dbReference>
<keyword evidence="8" id="KW-1185">Reference proteome</keyword>
<dbReference type="EMBL" id="CAXAMM010005469">
    <property type="protein sequence ID" value="CAK9007375.1"/>
    <property type="molecule type" value="Genomic_DNA"/>
</dbReference>
<organism evidence="7 8">
    <name type="scientific">Durusdinium trenchii</name>
    <dbReference type="NCBI Taxonomy" id="1381693"/>
    <lineage>
        <taxon>Eukaryota</taxon>
        <taxon>Sar</taxon>
        <taxon>Alveolata</taxon>
        <taxon>Dinophyceae</taxon>
        <taxon>Suessiales</taxon>
        <taxon>Symbiodiniaceae</taxon>
        <taxon>Durusdinium</taxon>
    </lineage>
</organism>
<dbReference type="InterPro" id="IPR006073">
    <property type="entry name" value="GTP-bd"/>
</dbReference>
<evidence type="ECO:0000313" key="7">
    <source>
        <dbReference type="EMBL" id="CAK9007375.1"/>
    </source>
</evidence>
<evidence type="ECO:0000259" key="6">
    <source>
        <dbReference type="PROSITE" id="PS51706"/>
    </source>
</evidence>
<keyword evidence="5" id="KW-0732">Signal</keyword>
<keyword evidence="1" id="KW-0479">Metal-binding</keyword>
<dbReference type="PROSITE" id="PS51706">
    <property type="entry name" value="G_ENGB"/>
    <property type="match status" value="1"/>
</dbReference>
<accession>A0ABP0IZ58</accession>
<dbReference type="InterPro" id="IPR030393">
    <property type="entry name" value="G_ENGB_dom"/>
</dbReference>
<feature type="domain" description="EngB-type G" evidence="6">
    <location>
        <begin position="197"/>
        <end position="391"/>
    </location>
</feature>
<proteinExistence type="predicted"/>
<dbReference type="InterPro" id="IPR027417">
    <property type="entry name" value="P-loop_NTPase"/>
</dbReference>
<comment type="caution">
    <text evidence="7">The sequence shown here is derived from an EMBL/GenBank/DDBJ whole genome shotgun (WGS) entry which is preliminary data.</text>
</comment>
<gene>
    <name evidence="7" type="ORF">SCF082_LOCUS9434</name>
</gene>
<protein>
    <submittedName>
        <fullName evidence="7">Probable GTP-binding protein EngB</fullName>
    </submittedName>
</protein>
<feature type="signal peptide" evidence="5">
    <location>
        <begin position="1"/>
        <end position="21"/>
    </location>
</feature>
<keyword evidence="2" id="KW-0547">Nucleotide-binding</keyword>
<evidence type="ECO:0000256" key="1">
    <source>
        <dbReference type="ARBA" id="ARBA00022723"/>
    </source>
</evidence>
<sequence>MVGMVPSIFVLIATWLIPASAVGGLGATEAATQETDNLITPLKLLAWQKAREAGFDREFSSFKAVSARSQLVAGRNHFVKAESGAEEIFEKVMERVRQSVKLSEEWDIAEAHRSQIGPGEAFGAWTSKPRIRDRWNTLLRLVAKRRHMPDVFEVCDARRACWVHADHSTTEFIARAAVATVNMTGLVDSFHAMPAPRFPEVVFLGWSNVGKSSLINALLHRTAVAPVSNMPGKTTQFHFYSINEKNAAFPQMTLVDVPGLGEAMADEAQTRHWRSTLDLYLKRRGNMLRQVFHLISCEVLLRRKRPSLLDMAVMEMCLRHRRDSEYTIVITKVDLIKSEEAMETVFQTMRRISARMSEKLGIRRVKIIPCSVKRIRGRILLWRRLWRSVDPELTLKVRPAKELKEVQKELDAMVEQGKIEDLSALAEQEQPVREESLNGLPFSYPQLMACDWLSSIVSVVDLDLN</sequence>
<name>A0ABP0IZ58_9DINO</name>
<dbReference type="Gene3D" id="3.40.50.300">
    <property type="entry name" value="P-loop containing nucleotide triphosphate hydrolases"/>
    <property type="match status" value="1"/>
</dbReference>
<evidence type="ECO:0000256" key="2">
    <source>
        <dbReference type="ARBA" id="ARBA00022741"/>
    </source>
</evidence>
<keyword evidence="4" id="KW-0342">GTP-binding</keyword>
<dbReference type="PANTHER" id="PTHR11649:SF13">
    <property type="entry name" value="ENGB-TYPE G DOMAIN-CONTAINING PROTEIN"/>
    <property type="match status" value="1"/>
</dbReference>
<dbReference type="Pfam" id="PF01926">
    <property type="entry name" value="MMR_HSR1"/>
    <property type="match status" value="1"/>
</dbReference>
<dbReference type="InterPro" id="IPR046350">
    <property type="entry name" value="Cystatin_sf"/>
</dbReference>
<dbReference type="PANTHER" id="PTHR11649">
    <property type="entry name" value="MSS1/TRME-RELATED GTP-BINDING PROTEIN"/>
    <property type="match status" value="1"/>
</dbReference>
<dbReference type="InterPro" id="IPR018073">
    <property type="entry name" value="Prot_inh_cystat_CS"/>
</dbReference>